<evidence type="ECO:0008006" key="5">
    <source>
        <dbReference type="Google" id="ProtNLM"/>
    </source>
</evidence>
<protein>
    <recommendedName>
        <fullName evidence="5">DNA breaking-rejoining enzyme</fullName>
    </recommendedName>
</protein>
<proteinExistence type="predicted"/>
<dbReference type="HOGENOM" id="CLU_003292_2_0_1"/>
<dbReference type="GO" id="GO:0006310">
    <property type="term" value="P:DNA recombination"/>
    <property type="evidence" value="ECO:0007669"/>
    <property type="project" value="UniProtKB-KW"/>
</dbReference>
<dbReference type="EMBL" id="KN835441">
    <property type="protein sequence ID" value="KIK37602.1"/>
    <property type="molecule type" value="Genomic_DNA"/>
</dbReference>
<dbReference type="GO" id="GO:0003677">
    <property type="term" value="F:DNA binding"/>
    <property type="evidence" value="ECO:0007669"/>
    <property type="project" value="UniProtKB-KW"/>
</dbReference>
<dbReference type="InterPro" id="IPR013762">
    <property type="entry name" value="Integrase-like_cat_sf"/>
</dbReference>
<keyword evidence="1" id="KW-0238">DNA-binding</keyword>
<dbReference type="InterPro" id="IPR011010">
    <property type="entry name" value="DNA_brk_join_enz"/>
</dbReference>
<dbReference type="InterPro" id="IPR010998">
    <property type="entry name" value="Integrase_recombinase_N"/>
</dbReference>
<dbReference type="InParanoid" id="A0A0D0ATK9"/>
<dbReference type="STRING" id="930992.A0A0D0ATK9"/>
<dbReference type="SUPFAM" id="SSF56349">
    <property type="entry name" value="DNA breaking-rejoining enzymes"/>
    <property type="match status" value="1"/>
</dbReference>
<dbReference type="Proteomes" id="UP000054485">
    <property type="component" value="Unassembled WGS sequence"/>
</dbReference>
<dbReference type="Gene3D" id="1.10.443.10">
    <property type="entry name" value="Intergrase catalytic core"/>
    <property type="match status" value="1"/>
</dbReference>
<evidence type="ECO:0000313" key="4">
    <source>
        <dbReference type="Proteomes" id="UP000054485"/>
    </source>
</evidence>
<dbReference type="AlphaFoldDB" id="A0A0D0ATK9"/>
<organism evidence="3 4">
    <name type="scientific">Suillus luteus UH-Slu-Lm8-n1</name>
    <dbReference type="NCBI Taxonomy" id="930992"/>
    <lineage>
        <taxon>Eukaryota</taxon>
        <taxon>Fungi</taxon>
        <taxon>Dikarya</taxon>
        <taxon>Basidiomycota</taxon>
        <taxon>Agaricomycotina</taxon>
        <taxon>Agaricomycetes</taxon>
        <taxon>Agaricomycetidae</taxon>
        <taxon>Boletales</taxon>
        <taxon>Suillineae</taxon>
        <taxon>Suillaceae</taxon>
        <taxon>Suillus</taxon>
    </lineage>
</organism>
<keyword evidence="4" id="KW-1185">Reference proteome</keyword>
<dbReference type="InterPro" id="IPR052925">
    <property type="entry name" value="Phage_Integrase-like_Recomb"/>
</dbReference>
<evidence type="ECO:0000313" key="3">
    <source>
        <dbReference type="EMBL" id="KIK37602.1"/>
    </source>
</evidence>
<reference evidence="3 4" key="1">
    <citation type="submission" date="2014-04" db="EMBL/GenBank/DDBJ databases">
        <authorList>
            <consortium name="DOE Joint Genome Institute"/>
            <person name="Kuo A."/>
            <person name="Ruytinx J."/>
            <person name="Rineau F."/>
            <person name="Colpaert J."/>
            <person name="Kohler A."/>
            <person name="Nagy L.G."/>
            <person name="Floudas D."/>
            <person name="Copeland A."/>
            <person name="Barry K.W."/>
            <person name="Cichocki N."/>
            <person name="Veneault-Fourrey C."/>
            <person name="LaButti K."/>
            <person name="Lindquist E.A."/>
            <person name="Lipzen A."/>
            <person name="Lundell T."/>
            <person name="Morin E."/>
            <person name="Murat C."/>
            <person name="Sun H."/>
            <person name="Tunlid A."/>
            <person name="Henrissat B."/>
            <person name="Grigoriev I.V."/>
            <person name="Hibbett D.S."/>
            <person name="Martin F."/>
            <person name="Nordberg H.P."/>
            <person name="Cantor M.N."/>
            <person name="Hua S.X."/>
        </authorList>
    </citation>
    <scope>NUCLEOTIDE SEQUENCE [LARGE SCALE GENOMIC DNA]</scope>
    <source>
        <strain evidence="3 4">UH-Slu-Lm8-n1</strain>
    </source>
</reference>
<dbReference type="OrthoDB" id="3266428at2759"/>
<dbReference type="Gene3D" id="1.10.150.130">
    <property type="match status" value="1"/>
</dbReference>
<evidence type="ECO:0000256" key="1">
    <source>
        <dbReference type="ARBA" id="ARBA00023125"/>
    </source>
</evidence>
<dbReference type="PANTHER" id="PTHR34605">
    <property type="entry name" value="PHAGE_INTEGRASE DOMAIN-CONTAINING PROTEIN"/>
    <property type="match status" value="1"/>
</dbReference>
<reference evidence="4" key="2">
    <citation type="submission" date="2015-01" db="EMBL/GenBank/DDBJ databases">
        <title>Evolutionary Origins and Diversification of the Mycorrhizal Mutualists.</title>
        <authorList>
            <consortium name="DOE Joint Genome Institute"/>
            <consortium name="Mycorrhizal Genomics Consortium"/>
            <person name="Kohler A."/>
            <person name="Kuo A."/>
            <person name="Nagy L.G."/>
            <person name="Floudas D."/>
            <person name="Copeland A."/>
            <person name="Barry K.W."/>
            <person name="Cichocki N."/>
            <person name="Veneault-Fourrey C."/>
            <person name="LaButti K."/>
            <person name="Lindquist E.A."/>
            <person name="Lipzen A."/>
            <person name="Lundell T."/>
            <person name="Morin E."/>
            <person name="Murat C."/>
            <person name="Riley R."/>
            <person name="Ohm R."/>
            <person name="Sun H."/>
            <person name="Tunlid A."/>
            <person name="Henrissat B."/>
            <person name="Grigoriev I.V."/>
            <person name="Hibbett D.S."/>
            <person name="Martin F."/>
        </authorList>
    </citation>
    <scope>NUCLEOTIDE SEQUENCE [LARGE SCALE GENOMIC DNA]</scope>
    <source>
        <strain evidence="4">UH-Slu-Lm8-n1</strain>
    </source>
</reference>
<sequence>MPDSTFLDLADASVVSAIAQLRDSVKANPSFGVPPSAVHKLRRPRKPLPANAISSSPFRPHVLARDRIKLWSSPHSDSFHASLLDSLPVDAASRLLNVMLLSVEQKTKENYGAGLLRFHQFCDSNSIPESSRLPASEYLLAAFIASWAGKVAETTADNWLAGLHFWHQYNGASWHGNSLLRRTKAGLSKVVPASSKRIRRPPVSIDHMHALFRSLDLSNSFDSAVYCVACIAFWSCCRLGELVVPSITSFDALRHVSRSTPVRKFSTSSNVQYAVFHIPWSKTAHTDGEDIVATKVDDLTNPYDALLHHLSANATVPADAPLFAFETTEGWSPMTKAWFLTRCNDIWKSSNLPVLSGHCFRIGGATELLLRGVPPDMVATQGRWKSRAFLEYWRRIEAILPIFISGSFNDSRVSLLRSSMDSFACRYQ</sequence>
<accession>A0A0D0ATK9</accession>
<dbReference type="PANTHER" id="PTHR34605:SF3">
    <property type="entry name" value="P CELL-TYPE AGGLUTINATION PROTEIN MAP4-LIKE-RELATED"/>
    <property type="match status" value="1"/>
</dbReference>
<name>A0A0D0ATK9_9AGAM</name>
<dbReference type="GO" id="GO:0015074">
    <property type="term" value="P:DNA integration"/>
    <property type="evidence" value="ECO:0007669"/>
    <property type="project" value="InterPro"/>
</dbReference>
<keyword evidence="2" id="KW-0233">DNA recombination</keyword>
<evidence type="ECO:0000256" key="2">
    <source>
        <dbReference type="ARBA" id="ARBA00023172"/>
    </source>
</evidence>
<gene>
    <name evidence="3" type="ORF">CY34DRAFT_92493</name>
</gene>
<dbReference type="SUPFAM" id="SSF47823">
    <property type="entry name" value="lambda integrase-like, N-terminal domain"/>
    <property type="match status" value="1"/>
</dbReference>